<dbReference type="GO" id="GO:0098609">
    <property type="term" value="P:cell-cell adhesion"/>
    <property type="evidence" value="ECO:0007669"/>
    <property type="project" value="TreeGrafter"/>
</dbReference>
<feature type="transmembrane region" description="Helical" evidence="5">
    <location>
        <begin position="1031"/>
        <end position="1054"/>
    </location>
</feature>
<evidence type="ECO:0000256" key="4">
    <source>
        <dbReference type="SAM" id="MobiDB-lite"/>
    </source>
</evidence>
<dbReference type="CDD" id="cd00063">
    <property type="entry name" value="FN3"/>
    <property type="match status" value="2"/>
</dbReference>
<dbReference type="InterPro" id="IPR003961">
    <property type="entry name" value="FN3_dom"/>
</dbReference>
<sequence>MFLPWHSLLLVCASIAFIPSAFPKDAVGTSKPVFTHSPKDAYPLLRHRLTLECSAVGDPVPDITWFKDGEVVQTQRDKPGTSNRITNHGELLFLSFSSEDEGSYYCNATNMHGWALSKSAVVKTAFFDPSSAIDPEGKTVSVGDPVLLECDPPKGLPEPQVNWIRNGSPVKGSQRIKVSRGLLKIEISNVMDAGTYRCIAENLAGHWESKPATLTVQRKPRFKFTPGNKQVLVGESVDFQCLASDDPNSTILWRRAGEKIPRASLLDRKSLRIENVQASDAGNYICEAKNTAGLVEAVAHLSVISPPSFLVTPNDLTIPEGGQASFDCLTSGSPPPTVRWVHDGKTYWVPKPLEGVACDTRYCVYPNGTLRLNSVSMLDEGLYECKASQIAGIVKSSAYLSVNAFNAAPLPLIELGPQNQTLFTGTVATLSCQGTVVQFPFRSNVGLSNELKRPFSSELTVHWYINDVRVPLLNDPRIIAFSSGSLQINAVRLTDGGIYTCEVRYESFEGSRSSPRSTFWSASVTIVNPQDPSNESPTFFDSKVSLELLPDPPEGISLVEVGNTWMLLNVDYPILEPEHKSASEFSIPVSSRSSVIGFRVEVAEYNSSTGWKIVLPLISSNRPRVDGLKPSTGYYVLVRSVNSNGVGRPILLNRLVRTMDSALITDMDPTELSRKVDLLSFSHVRLRALSSSEILADWSVCSPDNDFSFISNFKAIVEAVPLSRCIASDSDRVGYMLRDDPRLSEAVEPQCVHKGYLSDLDLMEPENELEHCSISELTRDQDLNLSPPQSLNQERSEAVSQSSLRNHAVMKMAVTGLRPFLCYSVLLEVAASHPKVRHIYTKRSASYTVLTYDSPPTGAPQIVEALWLKNGTILEFKWSTPPYWERGGILTGFSIRILGPSPEFSAMKKVGPEQRSFRVHNLNPHLNYTIYLAALNCRGEGIRSSPINVFANPSAEQYHVSATDRRSNEDTSLVDQPSDDMHKERYYPYQRRLKIDGREAFTDDTRPYSVDQSSEPLMGSSEKGSLTREPWFIVSVIAFSLLWILVVLGLILCGRHRGLRHRRRRGLDSVDVGTVTKNGRPVPSSDSYPLTVTGSPILSANGPEITPLVGPTIPSGVVASAYNPNYFGEKVPLGNGYPPVFNQNNGMIPVGGFPVTVCNGVSPNAFSYQYSVGPLVQPVDGMKKGFMGINGIPGAGVQIG</sequence>
<evidence type="ECO:0000313" key="10">
    <source>
        <dbReference type="Proteomes" id="UP001497525"/>
    </source>
</evidence>
<dbReference type="InterPro" id="IPR003598">
    <property type="entry name" value="Ig_sub2"/>
</dbReference>
<protein>
    <submittedName>
        <fullName evidence="9">Uncharacterized protein</fullName>
    </submittedName>
</protein>
<accession>A0AAV2TJ12</accession>
<dbReference type="EMBL" id="CAXLJL010000367">
    <property type="protein sequence ID" value="CAL5136974.1"/>
    <property type="molecule type" value="Genomic_DNA"/>
</dbReference>
<name>A0AAV2TJ12_CALDB</name>
<evidence type="ECO:0000259" key="8">
    <source>
        <dbReference type="PROSITE" id="PS50853"/>
    </source>
</evidence>
<feature type="signal peptide" evidence="6">
    <location>
        <begin position="1"/>
        <end position="23"/>
    </location>
</feature>
<feature type="domain" description="Fibronectin type-III" evidence="8">
    <location>
        <begin position="859"/>
        <end position="954"/>
    </location>
</feature>
<evidence type="ECO:0000256" key="3">
    <source>
        <dbReference type="ARBA" id="ARBA00023319"/>
    </source>
</evidence>
<dbReference type="SMART" id="SM00408">
    <property type="entry name" value="IGc2"/>
    <property type="match status" value="5"/>
</dbReference>
<dbReference type="AlphaFoldDB" id="A0AAV2TJ12"/>
<evidence type="ECO:0000256" key="6">
    <source>
        <dbReference type="SAM" id="SignalP"/>
    </source>
</evidence>
<feature type="domain" description="Fibronectin type-III" evidence="8">
    <location>
        <begin position="552"/>
        <end position="661"/>
    </location>
</feature>
<feature type="domain" description="Ig-like" evidence="7">
    <location>
        <begin position="307"/>
        <end position="401"/>
    </location>
</feature>
<comment type="caution">
    <text evidence="9">The sequence shown here is derived from an EMBL/GenBank/DDBJ whole genome shotgun (WGS) entry which is preliminary data.</text>
</comment>
<feature type="chain" id="PRO_5043607009" evidence="6">
    <location>
        <begin position="24"/>
        <end position="1200"/>
    </location>
</feature>
<dbReference type="InterPro" id="IPR036116">
    <property type="entry name" value="FN3_sf"/>
</dbReference>
<dbReference type="Gene3D" id="2.60.40.10">
    <property type="entry name" value="Immunoglobulins"/>
    <property type="match status" value="7"/>
</dbReference>
<feature type="region of interest" description="Disordered" evidence="4">
    <location>
        <begin position="960"/>
        <end position="979"/>
    </location>
</feature>
<dbReference type="InterPro" id="IPR036179">
    <property type="entry name" value="Ig-like_dom_sf"/>
</dbReference>
<dbReference type="PROSITE" id="PS50853">
    <property type="entry name" value="FN3"/>
    <property type="match status" value="2"/>
</dbReference>
<reference evidence="9" key="1">
    <citation type="submission" date="2024-06" db="EMBL/GenBank/DDBJ databases">
        <authorList>
            <person name="Liu X."/>
            <person name="Lenzi L."/>
            <person name="Haldenby T S."/>
            <person name="Uol C."/>
        </authorList>
    </citation>
    <scope>NUCLEOTIDE SEQUENCE</scope>
</reference>
<dbReference type="SUPFAM" id="SSF48726">
    <property type="entry name" value="Immunoglobulin"/>
    <property type="match status" value="5"/>
</dbReference>
<keyword evidence="5" id="KW-0472">Membrane</keyword>
<dbReference type="SMART" id="SM00060">
    <property type="entry name" value="FN3"/>
    <property type="match status" value="2"/>
</dbReference>
<evidence type="ECO:0000256" key="1">
    <source>
        <dbReference type="ARBA" id="ARBA00022737"/>
    </source>
</evidence>
<dbReference type="FunFam" id="2.60.40.10:FF:000032">
    <property type="entry name" value="palladin isoform X1"/>
    <property type="match status" value="3"/>
</dbReference>
<organism evidence="9 10">
    <name type="scientific">Calicophoron daubneyi</name>
    <name type="common">Rumen fluke</name>
    <name type="synonym">Paramphistomum daubneyi</name>
    <dbReference type="NCBI Taxonomy" id="300641"/>
    <lineage>
        <taxon>Eukaryota</taxon>
        <taxon>Metazoa</taxon>
        <taxon>Spiralia</taxon>
        <taxon>Lophotrochozoa</taxon>
        <taxon>Platyhelminthes</taxon>
        <taxon>Trematoda</taxon>
        <taxon>Digenea</taxon>
        <taxon>Plagiorchiida</taxon>
        <taxon>Pronocephalata</taxon>
        <taxon>Paramphistomoidea</taxon>
        <taxon>Paramphistomidae</taxon>
        <taxon>Calicophoron</taxon>
    </lineage>
</organism>
<dbReference type="PANTHER" id="PTHR44170">
    <property type="entry name" value="PROTEIN SIDEKICK"/>
    <property type="match status" value="1"/>
</dbReference>
<dbReference type="Pfam" id="PF13927">
    <property type="entry name" value="Ig_3"/>
    <property type="match status" value="2"/>
</dbReference>
<keyword evidence="3" id="KW-0393">Immunoglobulin domain</keyword>
<dbReference type="Proteomes" id="UP001497525">
    <property type="component" value="Unassembled WGS sequence"/>
</dbReference>
<keyword evidence="6" id="KW-0732">Signal</keyword>
<dbReference type="InterPro" id="IPR013098">
    <property type="entry name" value="Ig_I-set"/>
</dbReference>
<dbReference type="SUPFAM" id="SSF49265">
    <property type="entry name" value="Fibronectin type III"/>
    <property type="match status" value="1"/>
</dbReference>
<dbReference type="Pfam" id="PF07679">
    <property type="entry name" value="I-set"/>
    <property type="match status" value="2"/>
</dbReference>
<feature type="domain" description="Ig-like" evidence="7">
    <location>
        <begin position="32"/>
        <end position="123"/>
    </location>
</feature>
<gene>
    <name evidence="9" type="ORF">CDAUBV1_LOCUS11258</name>
</gene>
<keyword evidence="2" id="KW-1015">Disulfide bond</keyword>
<dbReference type="SMART" id="SM00409">
    <property type="entry name" value="IG"/>
    <property type="match status" value="5"/>
</dbReference>
<feature type="domain" description="Ig-like" evidence="7">
    <location>
        <begin position="411"/>
        <end position="518"/>
    </location>
</feature>
<dbReference type="Pfam" id="PF00041">
    <property type="entry name" value="fn3"/>
    <property type="match status" value="1"/>
</dbReference>
<dbReference type="InterPro" id="IPR003599">
    <property type="entry name" value="Ig_sub"/>
</dbReference>
<feature type="domain" description="Ig-like" evidence="7">
    <location>
        <begin position="220"/>
        <end position="302"/>
    </location>
</feature>
<evidence type="ECO:0000256" key="5">
    <source>
        <dbReference type="SAM" id="Phobius"/>
    </source>
</evidence>
<dbReference type="PROSITE" id="PS50835">
    <property type="entry name" value="IG_LIKE"/>
    <property type="match status" value="5"/>
</dbReference>
<evidence type="ECO:0000313" key="9">
    <source>
        <dbReference type="EMBL" id="CAL5136974.1"/>
    </source>
</evidence>
<proteinExistence type="predicted"/>
<keyword evidence="1" id="KW-0677">Repeat</keyword>
<keyword evidence="5" id="KW-1133">Transmembrane helix</keyword>
<keyword evidence="5" id="KW-0812">Transmembrane</keyword>
<dbReference type="InterPro" id="IPR007110">
    <property type="entry name" value="Ig-like_dom"/>
</dbReference>
<evidence type="ECO:0000256" key="2">
    <source>
        <dbReference type="ARBA" id="ARBA00023157"/>
    </source>
</evidence>
<feature type="domain" description="Ig-like" evidence="7">
    <location>
        <begin position="129"/>
        <end position="215"/>
    </location>
</feature>
<evidence type="ECO:0000259" key="7">
    <source>
        <dbReference type="PROSITE" id="PS50835"/>
    </source>
</evidence>
<dbReference type="InterPro" id="IPR013783">
    <property type="entry name" value="Ig-like_fold"/>
</dbReference>
<dbReference type="GO" id="GO:0016020">
    <property type="term" value="C:membrane"/>
    <property type="evidence" value="ECO:0007669"/>
    <property type="project" value="UniProtKB-SubCell"/>
</dbReference>
<dbReference type="PANTHER" id="PTHR44170:SF60">
    <property type="entry name" value="ROUNDABOUT HOMOLOG 1"/>
    <property type="match status" value="1"/>
</dbReference>